<dbReference type="AntiFam" id="ANF00215">
    <property type="entry name" value="Shadow ORF (opposite nolG)"/>
</dbReference>
<gene>
    <name evidence="2" type="ORF">L602_002100000950</name>
</gene>
<feature type="compositionally biased region" description="Basic residues" evidence="1">
    <location>
        <begin position="1"/>
        <end position="14"/>
    </location>
</feature>
<evidence type="ECO:0000313" key="2">
    <source>
        <dbReference type="EMBL" id="TWG86306.1"/>
    </source>
</evidence>
<keyword evidence="3" id="KW-1185">Reference proteome</keyword>
<evidence type="ECO:0000313" key="3">
    <source>
        <dbReference type="Proteomes" id="UP000318141"/>
    </source>
</evidence>
<dbReference type="AlphaFoldDB" id="A0A562BM93"/>
<reference evidence="2 3" key="1">
    <citation type="submission" date="2019-07" db="EMBL/GenBank/DDBJ databases">
        <title>Genome sequencing of lignin-degrading bacterial isolates.</title>
        <authorList>
            <person name="Gladden J."/>
        </authorList>
    </citation>
    <scope>NUCLEOTIDE SEQUENCE [LARGE SCALE GENOMIC DNA]</scope>
    <source>
        <strain evidence="2 3">J11</strain>
    </source>
</reference>
<feature type="region of interest" description="Disordered" evidence="1">
    <location>
        <begin position="45"/>
        <end position="64"/>
    </location>
</feature>
<dbReference type="Proteomes" id="UP000318141">
    <property type="component" value="Unassembled WGS sequence"/>
</dbReference>
<protein>
    <submittedName>
        <fullName evidence="2">Uncharacterized protein</fullName>
    </submittedName>
</protein>
<sequence length="321" mass="33684">MKTRSLARYQRPRGRSGSCGPSSRAHIIGVVVSDTTSDTRMATDSVMANSENSRPTMPPISSSGMKTAISDRLIEITVKPTSRAPRSAACTGRMPASIWREMFSSTTMASSTTKPVAMVSAISDRLFSEKPARYITVKVPISDTGTATLGISVARTLRRNRNTTMMTSATDSISVCSTSRSDARMVGVRSSTTSIEIEAGIIWRSDGSIALTRSTVSMMLAPGDRFSTSSTDGLPFAEPALRMSCTESVTVATSDSRTGTGKALGPLAAPLPPLALLTVVVVVPPAVTVVVVTPFTVVVRTVPPDVALDVLAISAPAVVVE</sequence>
<dbReference type="EMBL" id="VLJN01000014">
    <property type="protein sequence ID" value="TWG86306.1"/>
    <property type="molecule type" value="Genomic_DNA"/>
</dbReference>
<organism evidence="2 3">
    <name type="scientific">Cupriavidus gilardii J11</name>
    <dbReference type="NCBI Taxonomy" id="936133"/>
    <lineage>
        <taxon>Bacteria</taxon>
        <taxon>Pseudomonadati</taxon>
        <taxon>Pseudomonadota</taxon>
        <taxon>Betaproteobacteria</taxon>
        <taxon>Burkholderiales</taxon>
        <taxon>Burkholderiaceae</taxon>
        <taxon>Cupriavidus</taxon>
    </lineage>
</organism>
<comment type="caution">
    <text evidence="2">The sequence shown here is derived from an EMBL/GenBank/DDBJ whole genome shotgun (WGS) entry which is preliminary data.</text>
</comment>
<accession>A0A562BM93</accession>
<evidence type="ECO:0000256" key="1">
    <source>
        <dbReference type="SAM" id="MobiDB-lite"/>
    </source>
</evidence>
<name>A0A562BM93_9BURK</name>
<proteinExistence type="predicted"/>
<feature type="region of interest" description="Disordered" evidence="1">
    <location>
        <begin position="1"/>
        <end position="23"/>
    </location>
</feature>